<dbReference type="SUPFAM" id="SSF51556">
    <property type="entry name" value="Metallo-dependent hydrolases"/>
    <property type="match status" value="1"/>
</dbReference>
<evidence type="ECO:0000256" key="3">
    <source>
        <dbReference type="ARBA" id="ARBA00004758"/>
    </source>
</evidence>
<evidence type="ECO:0000259" key="12">
    <source>
        <dbReference type="Pfam" id="PF01979"/>
    </source>
</evidence>
<evidence type="ECO:0000313" key="13">
    <source>
        <dbReference type="EMBL" id="KAJ9581105.1"/>
    </source>
</evidence>
<reference evidence="13" key="2">
    <citation type="submission" date="2023-05" db="EMBL/GenBank/DDBJ databases">
        <authorList>
            <person name="Fouks B."/>
        </authorList>
    </citation>
    <scope>NUCLEOTIDE SEQUENCE</scope>
    <source>
        <strain evidence="13">Stay&amp;Tobe</strain>
        <tissue evidence="13">Testes</tissue>
    </source>
</reference>
<dbReference type="GO" id="GO:0019556">
    <property type="term" value="P:L-histidine catabolic process to glutamate and formamide"/>
    <property type="evidence" value="ECO:0007669"/>
    <property type="project" value="InterPro"/>
</dbReference>
<proteinExistence type="inferred from homology"/>
<name>A0AAD7ZI42_DIPPU</name>
<evidence type="ECO:0000256" key="5">
    <source>
        <dbReference type="ARBA" id="ARBA00012864"/>
    </source>
</evidence>
<dbReference type="GO" id="GO:0005737">
    <property type="term" value="C:cytoplasm"/>
    <property type="evidence" value="ECO:0007669"/>
    <property type="project" value="InterPro"/>
</dbReference>
<comment type="cofactor">
    <cofactor evidence="2">
        <name>Fe(3+)</name>
        <dbReference type="ChEBI" id="CHEBI:29034"/>
    </cofactor>
</comment>
<evidence type="ECO:0000256" key="8">
    <source>
        <dbReference type="ARBA" id="ARBA00022801"/>
    </source>
</evidence>
<evidence type="ECO:0000313" key="14">
    <source>
        <dbReference type="Proteomes" id="UP001233999"/>
    </source>
</evidence>
<dbReference type="InterPro" id="IPR005920">
    <property type="entry name" value="HutI"/>
</dbReference>
<dbReference type="InterPro" id="IPR006680">
    <property type="entry name" value="Amidohydro-rel"/>
</dbReference>
<dbReference type="InterPro" id="IPR011059">
    <property type="entry name" value="Metal-dep_hydrolase_composite"/>
</dbReference>
<dbReference type="SUPFAM" id="SSF51338">
    <property type="entry name" value="Composite domain of metallo-dependent hydrolases"/>
    <property type="match status" value="1"/>
</dbReference>
<keyword evidence="10" id="KW-0862">Zinc</keyword>
<reference evidence="13" key="1">
    <citation type="journal article" date="2023" name="IScience">
        <title>Live-bearing cockroach genome reveals convergent evolutionary mechanisms linked to viviparity in insects and beyond.</title>
        <authorList>
            <person name="Fouks B."/>
            <person name="Harrison M.C."/>
            <person name="Mikhailova A.A."/>
            <person name="Marchal E."/>
            <person name="English S."/>
            <person name="Carruthers M."/>
            <person name="Jennings E.C."/>
            <person name="Chiamaka E.L."/>
            <person name="Frigard R.A."/>
            <person name="Pippel M."/>
            <person name="Attardo G.M."/>
            <person name="Benoit J.B."/>
            <person name="Bornberg-Bauer E."/>
            <person name="Tobe S.S."/>
        </authorList>
    </citation>
    <scope>NUCLEOTIDE SEQUENCE</scope>
    <source>
        <strain evidence="13">Stay&amp;Tobe</strain>
    </source>
</reference>
<comment type="similarity">
    <text evidence="4">Belongs to the metallo-dependent hydrolases superfamily. HutI family.</text>
</comment>
<dbReference type="CDD" id="cd01296">
    <property type="entry name" value="Imidazolone-5PH"/>
    <property type="match status" value="1"/>
</dbReference>
<evidence type="ECO:0000256" key="4">
    <source>
        <dbReference type="ARBA" id="ARBA00008002"/>
    </source>
</evidence>
<dbReference type="EMBL" id="JASPKZ010008026">
    <property type="protein sequence ID" value="KAJ9581105.1"/>
    <property type="molecule type" value="Genomic_DNA"/>
</dbReference>
<evidence type="ECO:0000256" key="10">
    <source>
        <dbReference type="ARBA" id="ARBA00022833"/>
    </source>
</evidence>
<keyword evidence="9" id="KW-0369">Histidine metabolism</keyword>
<dbReference type="FunFam" id="3.20.20.140:FF:000007">
    <property type="entry name" value="Imidazolonepropionase"/>
    <property type="match status" value="1"/>
</dbReference>
<dbReference type="EC" id="3.5.2.7" evidence="5"/>
<dbReference type="AlphaFoldDB" id="A0AAD7ZI42"/>
<feature type="domain" description="Amidohydrolase-related" evidence="12">
    <location>
        <begin position="75"/>
        <end position="419"/>
    </location>
</feature>
<dbReference type="Pfam" id="PF01979">
    <property type="entry name" value="Amidohydro_1"/>
    <property type="match status" value="1"/>
</dbReference>
<dbReference type="Gene3D" id="3.20.20.140">
    <property type="entry name" value="Metal-dependent hydrolases"/>
    <property type="match status" value="1"/>
</dbReference>
<gene>
    <name evidence="13" type="ORF">L9F63_023726</name>
</gene>
<dbReference type="NCBIfam" id="TIGR01224">
    <property type="entry name" value="hutI"/>
    <property type="match status" value="1"/>
</dbReference>
<dbReference type="Gene3D" id="2.30.40.10">
    <property type="entry name" value="Urease, subunit C, domain 1"/>
    <property type="match status" value="1"/>
</dbReference>
<evidence type="ECO:0000256" key="11">
    <source>
        <dbReference type="ARBA" id="ARBA00023004"/>
    </source>
</evidence>
<sequence>MKLLIHSCDQVVTVIRDDDNRSVLTGPFMRNIQVLEQDIAIAVDEDGTVPSTADARVRWNDSEFEDVIDAKGKCVLPGFVDAHTHPVWAGDRVHEFAMKLAGATYLEIHEAGGGIHFTVDKTVKTSQEDLYQSLKDRLTKMLNAGTTTVECKTGYGLEMDAELKLLEVLQRAKRELPIEISITFCGAHAVPRNKTAEEATKDIVKQQIPRLRNLMVKQMINIENIDVFCEKGIFDTEQSKRILEAGRDIGLRINFHGDELNPIEETRMGAEIGATAISHLEEVSEQGIEDMAAAAVVAVLLPTTAYIMKLNPPPTRQLIEQAVPVALGSDFNPNAYCFDMATVMNLACIILGMSMQEALVAATLNAAASLGRGKTHGAIQKGRIGDFVIINTNRWEHIIYQMSSHHHLIDYVVKKGKVVYRKDENH</sequence>
<keyword evidence="11" id="KW-0408">Iron</keyword>
<dbReference type="InterPro" id="IPR032466">
    <property type="entry name" value="Metal_Hydrolase"/>
</dbReference>
<keyword evidence="8" id="KW-0378">Hydrolase</keyword>
<organism evidence="13 14">
    <name type="scientific">Diploptera punctata</name>
    <name type="common">Pacific beetle cockroach</name>
    <dbReference type="NCBI Taxonomy" id="6984"/>
    <lineage>
        <taxon>Eukaryota</taxon>
        <taxon>Metazoa</taxon>
        <taxon>Ecdysozoa</taxon>
        <taxon>Arthropoda</taxon>
        <taxon>Hexapoda</taxon>
        <taxon>Insecta</taxon>
        <taxon>Pterygota</taxon>
        <taxon>Neoptera</taxon>
        <taxon>Polyneoptera</taxon>
        <taxon>Dictyoptera</taxon>
        <taxon>Blattodea</taxon>
        <taxon>Blaberoidea</taxon>
        <taxon>Blaberidae</taxon>
        <taxon>Diplopterinae</taxon>
        <taxon>Diploptera</taxon>
    </lineage>
</organism>
<dbReference type="Proteomes" id="UP001233999">
    <property type="component" value="Unassembled WGS sequence"/>
</dbReference>
<comment type="catalytic activity">
    <reaction evidence="1">
        <text>4-imidazolone-5-propanoate + H2O = N-formimidoyl-L-glutamate</text>
        <dbReference type="Rhea" id="RHEA:23660"/>
        <dbReference type="ChEBI" id="CHEBI:15377"/>
        <dbReference type="ChEBI" id="CHEBI:58928"/>
        <dbReference type="ChEBI" id="CHEBI:77893"/>
        <dbReference type="EC" id="3.5.2.7"/>
    </reaction>
</comment>
<dbReference type="GO" id="GO:0046872">
    <property type="term" value="F:metal ion binding"/>
    <property type="evidence" value="ECO:0007669"/>
    <property type="project" value="UniProtKB-KW"/>
</dbReference>
<evidence type="ECO:0000256" key="9">
    <source>
        <dbReference type="ARBA" id="ARBA00022808"/>
    </source>
</evidence>
<comment type="caution">
    <text evidence="13">The sequence shown here is derived from an EMBL/GenBank/DDBJ whole genome shotgun (WGS) entry which is preliminary data.</text>
</comment>
<dbReference type="GO" id="GO:0050480">
    <property type="term" value="F:imidazolonepropionase activity"/>
    <property type="evidence" value="ECO:0007669"/>
    <property type="project" value="UniProtKB-EC"/>
</dbReference>
<evidence type="ECO:0000256" key="6">
    <source>
        <dbReference type="ARBA" id="ARBA00013406"/>
    </source>
</evidence>
<dbReference type="PANTHER" id="PTHR42752">
    <property type="entry name" value="IMIDAZOLONEPROPIONASE"/>
    <property type="match status" value="1"/>
</dbReference>
<dbReference type="PANTHER" id="PTHR42752:SF1">
    <property type="entry name" value="IMIDAZOLONEPROPIONASE-RELATED"/>
    <property type="match status" value="1"/>
</dbReference>
<evidence type="ECO:0000256" key="1">
    <source>
        <dbReference type="ARBA" id="ARBA00000853"/>
    </source>
</evidence>
<comment type="pathway">
    <text evidence="3">Amino-acid degradation; L-histidine degradation into L-glutamate; N-formimidoyl-L-glutamate from L-histidine: step 3/3.</text>
</comment>
<evidence type="ECO:0000256" key="7">
    <source>
        <dbReference type="ARBA" id="ARBA00022723"/>
    </source>
</evidence>
<accession>A0AAD7ZI42</accession>
<evidence type="ECO:0000256" key="2">
    <source>
        <dbReference type="ARBA" id="ARBA00001965"/>
    </source>
</evidence>
<protein>
    <recommendedName>
        <fullName evidence="6">Probable imidazolonepropionase</fullName>
        <ecNumber evidence="5">3.5.2.7</ecNumber>
    </recommendedName>
</protein>
<keyword evidence="14" id="KW-1185">Reference proteome</keyword>
<keyword evidence="7" id="KW-0479">Metal-binding</keyword>